<evidence type="ECO:0000256" key="2">
    <source>
        <dbReference type="SAM" id="SignalP"/>
    </source>
</evidence>
<dbReference type="EMBL" id="BMLG01000016">
    <property type="protein sequence ID" value="GGM37752.1"/>
    <property type="molecule type" value="Genomic_DNA"/>
</dbReference>
<dbReference type="AlphaFoldDB" id="A0A917TTQ4"/>
<feature type="transmembrane region" description="Helical" evidence="1">
    <location>
        <begin position="127"/>
        <end position="147"/>
    </location>
</feature>
<keyword evidence="1" id="KW-0472">Membrane</keyword>
<reference evidence="3" key="1">
    <citation type="journal article" date="2014" name="Int. J. Syst. Evol. Microbiol.">
        <title>Complete genome sequence of Corynebacterium casei LMG S-19264T (=DSM 44701T), isolated from a smear-ripened cheese.</title>
        <authorList>
            <consortium name="US DOE Joint Genome Institute (JGI-PGF)"/>
            <person name="Walter F."/>
            <person name="Albersmeier A."/>
            <person name="Kalinowski J."/>
            <person name="Ruckert C."/>
        </authorList>
    </citation>
    <scope>NUCLEOTIDE SEQUENCE</scope>
    <source>
        <strain evidence="3">CGMCC 1.6333</strain>
    </source>
</reference>
<evidence type="ECO:0000256" key="1">
    <source>
        <dbReference type="SAM" id="Phobius"/>
    </source>
</evidence>
<dbReference type="RefSeq" id="WP_117156034.1">
    <property type="nucleotide sequence ID" value="NZ_BMLG01000016.1"/>
</dbReference>
<organism evidence="3 4">
    <name type="scientific">Paraliobacillus quinghaiensis</name>
    <dbReference type="NCBI Taxonomy" id="470815"/>
    <lineage>
        <taxon>Bacteria</taxon>
        <taxon>Bacillati</taxon>
        <taxon>Bacillota</taxon>
        <taxon>Bacilli</taxon>
        <taxon>Bacillales</taxon>
        <taxon>Bacillaceae</taxon>
        <taxon>Paraliobacillus</taxon>
    </lineage>
</organism>
<feature type="signal peptide" evidence="2">
    <location>
        <begin position="1"/>
        <end position="27"/>
    </location>
</feature>
<proteinExistence type="predicted"/>
<protein>
    <submittedName>
        <fullName evidence="3">Uncharacterized protein</fullName>
    </submittedName>
</protein>
<feature type="transmembrane region" description="Helical" evidence="1">
    <location>
        <begin position="86"/>
        <end position="106"/>
    </location>
</feature>
<comment type="caution">
    <text evidence="3">The sequence shown here is derived from an EMBL/GenBank/DDBJ whole genome shotgun (WGS) entry which is preliminary data.</text>
</comment>
<keyword evidence="1" id="KW-1133">Transmembrane helix</keyword>
<keyword evidence="1" id="KW-0812">Transmembrane</keyword>
<evidence type="ECO:0000313" key="4">
    <source>
        <dbReference type="Proteomes" id="UP000618460"/>
    </source>
</evidence>
<sequence length="160" mass="18104">MKKVLFNASVLLLSLSLLMLYMHLAYSSDTAVPLGIQVDELDDGILEVEKYNWNGTLTDQITLLKEDMGETVITQFLLLSIEMKQTFASILLLILGLFLFVFISFVSKKLHISNNPLNIPSKIHSGLIILLLVVYIAVLTKVLLQYYDLIKETENLMNLL</sequence>
<keyword evidence="4" id="KW-1185">Reference proteome</keyword>
<gene>
    <name evidence="3" type="ORF">GCM10011351_24930</name>
</gene>
<evidence type="ECO:0000313" key="3">
    <source>
        <dbReference type="EMBL" id="GGM37752.1"/>
    </source>
</evidence>
<reference evidence="3" key="2">
    <citation type="submission" date="2020-09" db="EMBL/GenBank/DDBJ databases">
        <authorList>
            <person name="Sun Q."/>
            <person name="Zhou Y."/>
        </authorList>
    </citation>
    <scope>NUCLEOTIDE SEQUENCE</scope>
    <source>
        <strain evidence="3">CGMCC 1.6333</strain>
    </source>
</reference>
<dbReference type="Proteomes" id="UP000618460">
    <property type="component" value="Unassembled WGS sequence"/>
</dbReference>
<feature type="chain" id="PRO_5038723089" evidence="2">
    <location>
        <begin position="28"/>
        <end position="160"/>
    </location>
</feature>
<name>A0A917TTQ4_9BACI</name>
<keyword evidence="2" id="KW-0732">Signal</keyword>
<accession>A0A917TTQ4</accession>